<organism evidence="3 4">
    <name type="scientific">Stenotrophomonas koreensis</name>
    <dbReference type="NCBI Taxonomy" id="266128"/>
    <lineage>
        <taxon>Bacteria</taxon>
        <taxon>Pseudomonadati</taxon>
        <taxon>Pseudomonadota</taxon>
        <taxon>Gammaproteobacteria</taxon>
        <taxon>Lysobacterales</taxon>
        <taxon>Lysobacteraceae</taxon>
        <taxon>Stenotrophomonas</taxon>
    </lineage>
</organism>
<feature type="transmembrane region" description="Helical" evidence="1">
    <location>
        <begin position="547"/>
        <end position="567"/>
    </location>
</feature>
<dbReference type="EMBL" id="JACIUV010000003">
    <property type="protein sequence ID" value="MBB1117128.1"/>
    <property type="molecule type" value="Genomic_DNA"/>
</dbReference>
<reference evidence="3 4" key="1">
    <citation type="submission" date="2020-08" db="EMBL/GenBank/DDBJ databases">
        <title>Stenotrophomonas sp. W1S232.</title>
        <authorList>
            <person name="Deng Y."/>
        </authorList>
    </citation>
    <scope>NUCLEOTIDE SEQUENCE [LARGE SCALE GENOMIC DNA]</scope>
    <source>
        <strain evidence="3 4">W1S232</strain>
    </source>
</reference>
<feature type="transmembrane region" description="Helical" evidence="1">
    <location>
        <begin position="165"/>
        <end position="183"/>
    </location>
</feature>
<feature type="transmembrane region" description="Helical" evidence="1">
    <location>
        <begin position="34"/>
        <end position="53"/>
    </location>
</feature>
<dbReference type="Proteomes" id="UP000550609">
    <property type="component" value="Unassembled WGS sequence"/>
</dbReference>
<evidence type="ECO:0000259" key="2">
    <source>
        <dbReference type="SMART" id="SM00460"/>
    </source>
</evidence>
<dbReference type="Pfam" id="PF11992">
    <property type="entry name" value="TgpA_N"/>
    <property type="match status" value="1"/>
</dbReference>
<dbReference type="InterPro" id="IPR038765">
    <property type="entry name" value="Papain-like_cys_pep_sf"/>
</dbReference>
<dbReference type="InterPro" id="IPR021878">
    <property type="entry name" value="TgpA_N"/>
</dbReference>
<evidence type="ECO:0000313" key="4">
    <source>
        <dbReference type="Proteomes" id="UP000550609"/>
    </source>
</evidence>
<comment type="caution">
    <text evidence="3">The sequence shown here is derived from an EMBL/GenBank/DDBJ whole genome shotgun (WGS) entry which is preliminary data.</text>
</comment>
<proteinExistence type="predicted"/>
<feature type="transmembrane region" description="Helical" evidence="1">
    <location>
        <begin position="59"/>
        <end position="77"/>
    </location>
</feature>
<keyword evidence="1" id="KW-0812">Transmembrane</keyword>
<dbReference type="SMART" id="SM00460">
    <property type="entry name" value="TGc"/>
    <property type="match status" value="1"/>
</dbReference>
<dbReference type="InterPro" id="IPR052901">
    <property type="entry name" value="Bact_TGase-like"/>
</dbReference>
<dbReference type="Gene3D" id="3.10.620.30">
    <property type="match status" value="1"/>
</dbReference>
<dbReference type="Pfam" id="PF01841">
    <property type="entry name" value="Transglut_core"/>
    <property type="match status" value="1"/>
</dbReference>
<keyword evidence="1" id="KW-1133">Transmembrane helix</keyword>
<evidence type="ECO:0000256" key="1">
    <source>
        <dbReference type="SAM" id="Phobius"/>
    </source>
</evidence>
<protein>
    <submittedName>
        <fullName evidence="3">DUF3488 domain-containing transglutaminase family protein</fullName>
    </submittedName>
</protein>
<sequence length="649" mass="71723">MNADNLPLPLPLRWPVLATLGIALLPLLLQLPHLLAILVAASWLLISGASLRWSLPSVLRLLLVVLVLATIAQQMGLRPGRDTGCALLAAMLAIKGSELRNLRDARSAIGFALFAPFAAFLLDQGPLSLLLGLLAVLAALANLARLARWSVGLPSQAALPQLRQVMLLLLLALPLALAAFWLLPRLDGPLWGLPERAVGRPGLSDTLQPGKWIDLMADDSAALRVRFDGPVPAPEQRYWRGPVMSQFDGSSWSRANLPGQAATPRDSVAQWRYVIDYEPTDKRQLVALDLPLAAPAGSHLDGQYSLRSERPLTGLTRWALASSPAQADTSALSDALRRHYLALPEGYNPRTLALGRQWRHEAAGDGEKIVQRALQWVRRDFAYTLATPLPGRHLADEFLFDQQAGFCEHFSSSFAILLRSAGVPTRVVTGYTGGVRNRYGDYWVVRRMDAHAWNEVWLAGRGWVRVDPTAAVAPERIYDTLEQRLADGEVATEGLLPALGLRWQALREAGDWLRQRWNQQVLGYDAAAQARLLRYFNLADAPFARSLLMLAWLLASGLAIALMWQLLTRSKAPADPLLAAWQRLGQRYRHLGLEPGRNESAQAWAARVQRQLGDSPLTELARRYNASRYAGQADPPLLAQLRRHRPKRS</sequence>
<dbReference type="PANTHER" id="PTHR42736:SF1">
    <property type="entry name" value="PROTEIN-GLUTAMINE GAMMA-GLUTAMYLTRANSFERASE"/>
    <property type="match status" value="1"/>
</dbReference>
<feature type="domain" description="Transglutaminase-like" evidence="2">
    <location>
        <begin position="399"/>
        <end position="470"/>
    </location>
</feature>
<name>A0A7W3V0A3_9GAMM</name>
<dbReference type="RefSeq" id="WP_182622202.1">
    <property type="nucleotide sequence ID" value="NZ_JACIUV010000003.1"/>
</dbReference>
<accession>A0A7W3V0A3</accession>
<feature type="transmembrane region" description="Helical" evidence="1">
    <location>
        <begin position="128"/>
        <end position="144"/>
    </location>
</feature>
<dbReference type="SUPFAM" id="SSF54001">
    <property type="entry name" value="Cysteine proteinases"/>
    <property type="match status" value="1"/>
</dbReference>
<dbReference type="PANTHER" id="PTHR42736">
    <property type="entry name" value="PROTEIN-GLUTAMINE GAMMA-GLUTAMYLTRANSFERASE"/>
    <property type="match status" value="1"/>
</dbReference>
<dbReference type="AlphaFoldDB" id="A0A7W3V0A3"/>
<evidence type="ECO:0000313" key="3">
    <source>
        <dbReference type="EMBL" id="MBB1117128.1"/>
    </source>
</evidence>
<keyword evidence="1" id="KW-0472">Membrane</keyword>
<gene>
    <name evidence="3" type="ORF">H4O09_08705</name>
</gene>
<dbReference type="InterPro" id="IPR002931">
    <property type="entry name" value="Transglutaminase-like"/>
</dbReference>